<protein>
    <submittedName>
        <fullName evidence="1">Uncharacterized protein</fullName>
    </submittedName>
</protein>
<reference evidence="1" key="1">
    <citation type="submission" date="2020-10" db="EMBL/GenBank/DDBJ databases">
        <authorList>
            <person name="Kikuchi T."/>
        </authorList>
    </citation>
    <scope>NUCLEOTIDE SEQUENCE</scope>
    <source>
        <strain evidence="1">NKZ352</strain>
    </source>
</reference>
<organism evidence="1 2">
    <name type="scientific">Caenorhabditis auriculariae</name>
    <dbReference type="NCBI Taxonomy" id="2777116"/>
    <lineage>
        <taxon>Eukaryota</taxon>
        <taxon>Metazoa</taxon>
        <taxon>Ecdysozoa</taxon>
        <taxon>Nematoda</taxon>
        <taxon>Chromadorea</taxon>
        <taxon>Rhabditida</taxon>
        <taxon>Rhabditina</taxon>
        <taxon>Rhabditomorpha</taxon>
        <taxon>Rhabditoidea</taxon>
        <taxon>Rhabditidae</taxon>
        <taxon>Peloderinae</taxon>
        <taxon>Caenorhabditis</taxon>
    </lineage>
</organism>
<gene>
    <name evidence="1" type="ORF">CAUJ_LOCUS2868</name>
</gene>
<evidence type="ECO:0000313" key="1">
    <source>
        <dbReference type="EMBL" id="CAD6186949.1"/>
    </source>
</evidence>
<accession>A0A8S1GUH8</accession>
<keyword evidence="2" id="KW-1185">Reference proteome</keyword>
<dbReference type="Proteomes" id="UP000835052">
    <property type="component" value="Unassembled WGS sequence"/>
</dbReference>
<evidence type="ECO:0000313" key="2">
    <source>
        <dbReference type="Proteomes" id="UP000835052"/>
    </source>
</evidence>
<dbReference type="EMBL" id="CAJGYM010000005">
    <property type="protein sequence ID" value="CAD6186949.1"/>
    <property type="molecule type" value="Genomic_DNA"/>
</dbReference>
<proteinExistence type="predicted"/>
<dbReference type="AlphaFoldDB" id="A0A8S1GUH8"/>
<comment type="caution">
    <text evidence="1">The sequence shown here is derived from an EMBL/GenBank/DDBJ whole genome shotgun (WGS) entry which is preliminary data.</text>
</comment>
<sequence length="67" mass="7923">MDEKIKDKLGKWLKTCLSRRRKKMDGEDFFRSNFSPIPIAYIVEMNRAALKIYNFKPCENPLREGGQ</sequence>
<name>A0A8S1GUH8_9PELO</name>